<feature type="transmembrane region" description="Helical" evidence="1">
    <location>
        <begin position="20"/>
        <end position="41"/>
    </location>
</feature>
<name>A0A7W7GM64_9MICC</name>
<keyword evidence="1" id="KW-0472">Membrane</keyword>
<evidence type="ECO:0008006" key="4">
    <source>
        <dbReference type="Google" id="ProtNLM"/>
    </source>
</evidence>
<sequence length="172" mass="18619">MRLLPEEHVIVRTRAHPRALLSAAAVLVVTAGVLSYVLGVLARPDLIPALDRASGVLGLLAWVAAGVVVLLGTVRPVWRWLTRRIVLTSHRLVTHAGVGGAATQAMPLPAIVAVDRRLRGSGAGDLHLRFQDAYNQVYWRLTNVPEMERFEQVLAEATRAARAQAYVGGAVR</sequence>
<accession>A0A7W7GM64</accession>
<comment type="caution">
    <text evidence="2">The sequence shown here is derived from an EMBL/GenBank/DDBJ whole genome shotgun (WGS) entry which is preliminary data.</text>
</comment>
<proteinExistence type="predicted"/>
<dbReference type="AlphaFoldDB" id="A0A7W7GM64"/>
<gene>
    <name evidence="2" type="ORF">HDA30_000168</name>
</gene>
<keyword evidence="1" id="KW-1133">Transmembrane helix</keyword>
<keyword evidence="3" id="KW-1185">Reference proteome</keyword>
<reference evidence="2 3" key="1">
    <citation type="submission" date="2020-08" db="EMBL/GenBank/DDBJ databases">
        <title>Sequencing the genomes of 1000 actinobacteria strains.</title>
        <authorList>
            <person name="Klenk H.-P."/>
        </authorList>
    </citation>
    <scope>NUCLEOTIDE SEQUENCE [LARGE SCALE GENOMIC DNA]</scope>
    <source>
        <strain evidence="2 3">DSM 23974</strain>
    </source>
</reference>
<evidence type="ECO:0000256" key="1">
    <source>
        <dbReference type="SAM" id="Phobius"/>
    </source>
</evidence>
<dbReference type="EMBL" id="JACHNA010000001">
    <property type="protein sequence ID" value="MBB4734660.1"/>
    <property type="molecule type" value="Genomic_DNA"/>
</dbReference>
<dbReference type="Proteomes" id="UP000540191">
    <property type="component" value="Unassembled WGS sequence"/>
</dbReference>
<protein>
    <recommendedName>
        <fullName evidence="4">PH domain-containing protein</fullName>
    </recommendedName>
</protein>
<evidence type="ECO:0000313" key="2">
    <source>
        <dbReference type="EMBL" id="MBB4734660.1"/>
    </source>
</evidence>
<dbReference type="RefSeq" id="WP_158495503.1">
    <property type="nucleotide sequence ID" value="NZ_JACHNA010000001.1"/>
</dbReference>
<feature type="transmembrane region" description="Helical" evidence="1">
    <location>
        <begin position="53"/>
        <end position="74"/>
    </location>
</feature>
<keyword evidence="1" id="KW-0812">Transmembrane</keyword>
<evidence type="ECO:0000313" key="3">
    <source>
        <dbReference type="Proteomes" id="UP000540191"/>
    </source>
</evidence>
<organism evidence="2 3">
    <name type="scientific">Micrococcus cohnii</name>
    <dbReference type="NCBI Taxonomy" id="993416"/>
    <lineage>
        <taxon>Bacteria</taxon>
        <taxon>Bacillati</taxon>
        <taxon>Actinomycetota</taxon>
        <taxon>Actinomycetes</taxon>
        <taxon>Micrococcales</taxon>
        <taxon>Micrococcaceae</taxon>
        <taxon>Micrococcus</taxon>
    </lineage>
</organism>